<evidence type="ECO:0000259" key="2">
    <source>
        <dbReference type="PROSITE" id="PS50041"/>
    </source>
</evidence>
<feature type="signal peptide" evidence="1">
    <location>
        <begin position="1"/>
        <end position="31"/>
    </location>
</feature>
<proteinExistence type="predicted"/>
<name>A0A9Q0YMP0_HOLLE</name>
<organism evidence="3 4">
    <name type="scientific">Holothuria leucospilota</name>
    <name type="common">Black long sea cucumber</name>
    <name type="synonym">Mertensiothuria leucospilota</name>
    <dbReference type="NCBI Taxonomy" id="206669"/>
    <lineage>
        <taxon>Eukaryota</taxon>
        <taxon>Metazoa</taxon>
        <taxon>Echinodermata</taxon>
        <taxon>Eleutherozoa</taxon>
        <taxon>Echinozoa</taxon>
        <taxon>Holothuroidea</taxon>
        <taxon>Aspidochirotacea</taxon>
        <taxon>Aspidochirotida</taxon>
        <taxon>Holothuriidae</taxon>
        <taxon>Holothuria</taxon>
    </lineage>
</organism>
<sequence>MLDQSINMASFRFKSFMFLLTLFGMYARIDSTCTAPWVSLGLGVAGTSEKCVRIFQARQTYGNAMTTCQQSQSGFQPKLASISSQDEDLMLHTYIDTEYPQNIPKFIWMGLEPEIEVVDNQGVTSTVDARGTKFEWTDNSDYEPVKRTGQKAVALFLPGINQPGLPKYVLVDASIELPFVCMHIP</sequence>
<evidence type="ECO:0000313" key="3">
    <source>
        <dbReference type="EMBL" id="KAJ8022992.1"/>
    </source>
</evidence>
<comment type="caution">
    <text evidence="3">The sequence shown here is derived from an EMBL/GenBank/DDBJ whole genome shotgun (WGS) entry which is preliminary data.</text>
</comment>
<dbReference type="InterPro" id="IPR001304">
    <property type="entry name" value="C-type_lectin-like"/>
</dbReference>
<dbReference type="PROSITE" id="PS50041">
    <property type="entry name" value="C_TYPE_LECTIN_2"/>
    <property type="match status" value="1"/>
</dbReference>
<reference evidence="3" key="1">
    <citation type="submission" date="2021-10" db="EMBL/GenBank/DDBJ databases">
        <title>Tropical sea cucumber genome reveals ecological adaptation and Cuvierian tubules defense mechanism.</title>
        <authorList>
            <person name="Chen T."/>
        </authorList>
    </citation>
    <scope>NUCLEOTIDE SEQUENCE</scope>
    <source>
        <strain evidence="3">Nanhai2018</strain>
        <tissue evidence="3">Muscle</tissue>
    </source>
</reference>
<dbReference type="InterPro" id="IPR016186">
    <property type="entry name" value="C-type_lectin-like/link_sf"/>
</dbReference>
<dbReference type="SUPFAM" id="SSF56436">
    <property type="entry name" value="C-type lectin-like"/>
    <property type="match status" value="1"/>
</dbReference>
<dbReference type="Gene3D" id="3.10.100.10">
    <property type="entry name" value="Mannose-Binding Protein A, subunit A"/>
    <property type="match status" value="1"/>
</dbReference>
<evidence type="ECO:0000256" key="1">
    <source>
        <dbReference type="SAM" id="SignalP"/>
    </source>
</evidence>
<keyword evidence="1" id="KW-0732">Signal</keyword>
<protein>
    <recommendedName>
        <fullName evidence="2">C-type lectin domain-containing protein</fullName>
    </recommendedName>
</protein>
<accession>A0A9Q0YMP0</accession>
<feature type="domain" description="C-type lectin" evidence="2">
    <location>
        <begin position="47"/>
        <end position="182"/>
    </location>
</feature>
<evidence type="ECO:0000313" key="4">
    <source>
        <dbReference type="Proteomes" id="UP001152320"/>
    </source>
</evidence>
<dbReference type="EMBL" id="JAIZAY010000020">
    <property type="protein sequence ID" value="KAJ8022992.1"/>
    <property type="molecule type" value="Genomic_DNA"/>
</dbReference>
<feature type="chain" id="PRO_5040390004" description="C-type lectin domain-containing protein" evidence="1">
    <location>
        <begin position="32"/>
        <end position="185"/>
    </location>
</feature>
<keyword evidence="4" id="KW-1185">Reference proteome</keyword>
<gene>
    <name evidence="3" type="ORF">HOLleu_38046</name>
</gene>
<dbReference type="Proteomes" id="UP001152320">
    <property type="component" value="Chromosome 20"/>
</dbReference>
<dbReference type="InterPro" id="IPR016187">
    <property type="entry name" value="CTDL_fold"/>
</dbReference>
<dbReference type="AlphaFoldDB" id="A0A9Q0YMP0"/>